<name>A0A4R3LLG6_9BURK</name>
<keyword evidence="2" id="KW-1185">Reference proteome</keyword>
<reference evidence="1 2" key="1">
    <citation type="submission" date="2019-03" db="EMBL/GenBank/DDBJ databases">
        <title>Genomic Encyclopedia of Type Strains, Phase IV (KMG-IV): sequencing the most valuable type-strain genomes for metagenomic binning, comparative biology and taxonomic classification.</title>
        <authorList>
            <person name="Goeker M."/>
        </authorList>
    </citation>
    <scope>NUCLEOTIDE SEQUENCE [LARGE SCALE GENOMIC DNA]</scope>
    <source>
        <strain evidence="1 2">DSM 24591</strain>
    </source>
</reference>
<dbReference type="AlphaFoldDB" id="A0A4R3LLG6"/>
<comment type="caution">
    <text evidence="1">The sequence shown here is derived from an EMBL/GenBank/DDBJ whole genome shotgun (WGS) entry which is preliminary data.</text>
</comment>
<gene>
    <name evidence="1" type="ORF">EDC26_12535</name>
</gene>
<proteinExistence type="predicted"/>
<sequence>MLLAYRLLDWQVGVISSFGEPEAWLKATTLNLRFQDAGLDGTGGAILKSSSIAAGFSFMEVKYVSV</sequence>
<evidence type="ECO:0000313" key="2">
    <source>
        <dbReference type="Proteomes" id="UP000295525"/>
    </source>
</evidence>
<evidence type="ECO:0000313" key="1">
    <source>
        <dbReference type="EMBL" id="TCT01142.1"/>
    </source>
</evidence>
<protein>
    <submittedName>
        <fullName evidence="1">Uncharacterized protein</fullName>
    </submittedName>
</protein>
<organism evidence="1 2">
    <name type="scientific">Paralcaligenes ureilyticus</name>
    <dbReference type="NCBI Taxonomy" id="627131"/>
    <lineage>
        <taxon>Bacteria</taxon>
        <taxon>Pseudomonadati</taxon>
        <taxon>Pseudomonadota</taxon>
        <taxon>Betaproteobacteria</taxon>
        <taxon>Burkholderiales</taxon>
        <taxon>Alcaligenaceae</taxon>
        <taxon>Paralcaligenes</taxon>
    </lineage>
</organism>
<dbReference type="Proteomes" id="UP000295525">
    <property type="component" value="Unassembled WGS sequence"/>
</dbReference>
<accession>A0A4R3LLG6</accession>
<dbReference type="EMBL" id="SMAJ01000025">
    <property type="protein sequence ID" value="TCT01142.1"/>
    <property type="molecule type" value="Genomic_DNA"/>
</dbReference>